<proteinExistence type="predicted"/>
<dbReference type="AlphaFoldDB" id="A0A4V6D6X4"/>
<organism evidence="2 3">
    <name type="scientific">Setaria viridis</name>
    <name type="common">Green bristlegrass</name>
    <name type="synonym">Setaria italica subsp. viridis</name>
    <dbReference type="NCBI Taxonomy" id="4556"/>
    <lineage>
        <taxon>Eukaryota</taxon>
        <taxon>Viridiplantae</taxon>
        <taxon>Streptophyta</taxon>
        <taxon>Embryophyta</taxon>
        <taxon>Tracheophyta</taxon>
        <taxon>Spermatophyta</taxon>
        <taxon>Magnoliopsida</taxon>
        <taxon>Liliopsida</taxon>
        <taxon>Poales</taxon>
        <taxon>Poaceae</taxon>
        <taxon>PACMAD clade</taxon>
        <taxon>Panicoideae</taxon>
        <taxon>Panicodae</taxon>
        <taxon>Paniceae</taxon>
        <taxon>Cenchrinae</taxon>
        <taxon>Setaria</taxon>
    </lineage>
</organism>
<dbReference type="EMBL" id="CM016556">
    <property type="protein sequence ID" value="TKW15756.1"/>
    <property type="molecule type" value="Genomic_DNA"/>
</dbReference>
<name>A0A4V6D6X4_SETVI</name>
<feature type="chain" id="PRO_5020722090" evidence="1">
    <location>
        <begin position="17"/>
        <end position="43"/>
    </location>
</feature>
<protein>
    <submittedName>
        <fullName evidence="2">Uncharacterized protein</fullName>
    </submittedName>
</protein>
<sequence length="43" mass="4986">MSNLVLVLAWMGRSCGELVFLALRPFSTNWRAASDRLRTRSRF</sequence>
<dbReference type="Gramene" id="TKW15756">
    <property type="protein sequence ID" value="TKW15756"/>
    <property type="gene ID" value="SEVIR_5G257766v2"/>
</dbReference>
<evidence type="ECO:0000313" key="2">
    <source>
        <dbReference type="EMBL" id="TKW15756.1"/>
    </source>
</evidence>
<evidence type="ECO:0000256" key="1">
    <source>
        <dbReference type="SAM" id="SignalP"/>
    </source>
</evidence>
<accession>A0A4V6D6X4</accession>
<dbReference type="Proteomes" id="UP000298652">
    <property type="component" value="Chromosome 5"/>
</dbReference>
<keyword evidence="3" id="KW-1185">Reference proteome</keyword>
<feature type="signal peptide" evidence="1">
    <location>
        <begin position="1"/>
        <end position="16"/>
    </location>
</feature>
<reference evidence="2" key="1">
    <citation type="submission" date="2019-03" db="EMBL/GenBank/DDBJ databases">
        <title>WGS assembly of Setaria viridis.</title>
        <authorList>
            <person name="Huang P."/>
            <person name="Jenkins J."/>
            <person name="Grimwood J."/>
            <person name="Barry K."/>
            <person name="Healey A."/>
            <person name="Mamidi S."/>
            <person name="Sreedasyam A."/>
            <person name="Shu S."/>
            <person name="Feldman M."/>
            <person name="Wu J."/>
            <person name="Yu Y."/>
            <person name="Chen C."/>
            <person name="Johnson J."/>
            <person name="Rokhsar D."/>
            <person name="Baxter I."/>
            <person name="Schmutz J."/>
            <person name="Brutnell T."/>
            <person name="Kellogg E."/>
        </authorList>
    </citation>
    <scope>NUCLEOTIDE SEQUENCE [LARGE SCALE GENOMIC DNA]</scope>
</reference>
<evidence type="ECO:0000313" key="3">
    <source>
        <dbReference type="Proteomes" id="UP000298652"/>
    </source>
</evidence>
<gene>
    <name evidence="2" type="ORF">SEVIR_5G257766v2</name>
</gene>
<keyword evidence="1" id="KW-0732">Signal</keyword>